<reference evidence="1 2" key="1">
    <citation type="submission" date="2016-04" db="EMBL/GenBank/DDBJ databases">
        <authorList>
            <person name="Evans L.H."/>
            <person name="Alamgir A."/>
            <person name="Owens N."/>
            <person name="Weber N.D."/>
            <person name="Virtaneva K."/>
            <person name="Barbian K."/>
            <person name="Babar A."/>
            <person name="Rosenke K."/>
        </authorList>
    </citation>
    <scope>NUCLEOTIDE SEQUENCE [LARGE SCALE GENOMIC DNA]</scope>
    <source>
        <strain evidence="1 2">LMa1</strain>
    </source>
</reference>
<gene>
    <name evidence="1" type="ORF">A6M21_00215</name>
</gene>
<proteinExistence type="predicted"/>
<dbReference type="EMBL" id="LYVF01000165">
    <property type="protein sequence ID" value="OAT81328.1"/>
    <property type="molecule type" value="Genomic_DNA"/>
</dbReference>
<sequence>MYYRKRGARPLLPVVINIFWIKVNVVQTGAVLGVGQNFMPEWRAFNKTNNGVGSQYGDACSVTETNACVDDSDFMDFPVLQQRQLLAD</sequence>
<evidence type="ECO:0000313" key="1">
    <source>
        <dbReference type="EMBL" id="OAT81328.1"/>
    </source>
</evidence>
<dbReference type="Proteomes" id="UP000078532">
    <property type="component" value="Unassembled WGS sequence"/>
</dbReference>
<evidence type="ECO:0000313" key="2">
    <source>
        <dbReference type="Proteomes" id="UP000078532"/>
    </source>
</evidence>
<dbReference type="AlphaFoldDB" id="A0A1B7LDZ4"/>
<comment type="caution">
    <text evidence="1">The sequence shown here is derived from an EMBL/GenBank/DDBJ whole genome shotgun (WGS) entry which is preliminary data.</text>
</comment>
<name>A0A1B7LDZ4_9FIRM</name>
<dbReference type="STRING" id="1838280.A6M21_00215"/>
<protein>
    <submittedName>
        <fullName evidence="1">Uncharacterized protein</fullName>
    </submittedName>
</protein>
<accession>A0A1B7LDZ4</accession>
<organism evidence="1 2">
    <name type="scientific">Desulfotomaculum copahuensis</name>
    <dbReference type="NCBI Taxonomy" id="1838280"/>
    <lineage>
        <taxon>Bacteria</taxon>
        <taxon>Bacillati</taxon>
        <taxon>Bacillota</taxon>
        <taxon>Clostridia</taxon>
        <taxon>Eubacteriales</taxon>
        <taxon>Desulfotomaculaceae</taxon>
        <taxon>Desulfotomaculum</taxon>
    </lineage>
</organism>
<keyword evidence="2" id="KW-1185">Reference proteome</keyword>